<proteinExistence type="predicted"/>
<dbReference type="GO" id="GO:0004519">
    <property type="term" value="F:endonuclease activity"/>
    <property type="evidence" value="ECO:0007669"/>
    <property type="project" value="UniProtKB-KW"/>
</dbReference>
<name>A0ABU3L9Y4_9FLAO</name>
<protein>
    <submittedName>
        <fullName evidence="3">Endonuclease/exonuclease/phosphatase family protein</fullName>
    </submittedName>
</protein>
<feature type="domain" description="Endonuclease/exonuclease/phosphatase" evidence="2">
    <location>
        <begin position="28"/>
        <end position="273"/>
    </location>
</feature>
<dbReference type="Gene3D" id="3.60.10.10">
    <property type="entry name" value="Endonuclease/exonuclease/phosphatase"/>
    <property type="match status" value="1"/>
</dbReference>
<dbReference type="Pfam" id="PF03372">
    <property type="entry name" value="Exo_endo_phos"/>
    <property type="match status" value="1"/>
</dbReference>
<feature type="chain" id="PRO_5046511168" evidence="1">
    <location>
        <begin position="19"/>
        <end position="286"/>
    </location>
</feature>
<keyword evidence="3" id="KW-0255">Endonuclease</keyword>
<dbReference type="RefSeq" id="WP_314016371.1">
    <property type="nucleotide sequence ID" value="NZ_JAVTTP010000001.1"/>
</dbReference>
<dbReference type="InterPro" id="IPR050410">
    <property type="entry name" value="CCR4/nocturin_mRNA_transcr"/>
</dbReference>
<evidence type="ECO:0000256" key="1">
    <source>
        <dbReference type="SAM" id="SignalP"/>
    </source>
</evidence>
<comment type="caution">
    <text evidence="3">The sequence shown here is derived from an EMBL/GenBank/DDBJ whole genome shotgun (WGS) entry which is preliminary data.</text>
</comment>
<dbReference type="InterPro" id="IPR005135">
    <property type="entry name" value="Endo/exonuclease/phosphatase"/>
</dbReference>
<keyword evidence="4" id="KW-1185">Reference proteome</keyword>
<dbReference type="PANTHER" id="PTHR12121:SF36">
    <property type="entry name" value="ENDONUCLEASE_EXONUCLEASE_PHOSPHATASE DOMAIN-CONTAINING PROTEIN"/>
    <property type="match status" value="1"/>
</dbReference>
<dbReference type="Proteomes" id="UP001250656">
    <property type="component" value="Unassembled WGS sequence"/>
</dbReference>
<dbReference type="PANTHER" id="PTHR12121">
    <property type="entry name" value="CARBON CATABOLITE REPRESSOR PROTEIN 4"/>
    <property type="match status" value="1"/>
</dbReference>
<sequence>MKSLICIAIFLSGMVGFAQNSGEELIVMSFNIRYNNPDDGVNIWENRKEWAAKSIRFFEADLVGAQEVTYPQLQDMEALLPTYAHIGVGREGGNKGEFTPIFYKKDRFELLEHSTFWLSETPQDVGSKGWDAALPRILTWAKFKDKNGDRVFYFFNTHFDHKGTIARDKSAVLIAKEINRIAGEHATILTGDFNTPPGSTPYTALIEYALIDTASDLDEEKKFGTEYTTNGWDIEAGDERKRIDYVFYKGNQISPLSYHVLDGQRGARFISDHFPLLVDFVFDTKD</sequence>
<organism evidence="3 4">
    <name type="scientific">Pricia mediterranea</name>
    <dbReference type="NCBI Taxonomy" id="3076079"/>
    <lineage>
        <taxon>Bacteria</taxon>
        <taxon>Pseudomonadati</taxon>
        <taxon>Bacteroidota</taxon>
        <taxon>Flavobacteriia</taxon>
        <taxon>Flavobacteriales</taxon>
        <taxon>Flavobacteriaceae</taxon>
        <taxon>Pricia</taxon>
    </lineage>
</organism>
<keyword evidence="1" id="KW-0732">Signal</keyword>
<gene>
    <name evidence="3" type="ORF">RQM65_15720</name>
</gene>
<feature type="signal peptide" evidence="1">
    <location>
        <begin position="1"/>
        <end position="18"/>
    </location>
</feature>
<accession>A0ABU3L9Y4</accession>
<keyword evidence="3" id="KW-0540">Nuclease</keyword>
<evidence type="ECO:0000313" key="4">
    <source>
        <dbReference type="Proteomes" id="UP001250656"/>
    </source>
</evidence>
<evidence type="ECO:0000313" key="3">
    <source>
        <dbReference type="EMBL" id="MDT7830116.1"/>
    </source>
</evidence>
<keyword evidence="3" id="KW-0378">Hydrolase</keyword>
<evidence type="ECO:0000259" key="2">
    <source>
        <dbReference type="Pfam" id="PF03372"/>
    </source>
</evidence>
<reference evidence="3 4" key="1">
    <citation type="submission" date="2023-09" db="EMBL/GenBank/DDBJ databases">
        <title>Novel taxa isolated from Blanes Bay.</title>
        <authorList>
            <person name="Rey-Velasco X."/>
            <person name="Lucena T."/>
        </authorList>
    </citation>
    <scope>NUCLEOTIDE SEQUENCE [LARGE SCALE GENOMIC DNA]</scope>
    <source>
        <strain evidence="3 4">S334</strain>
    </source>
</reference>
<dbReference type="InterPro" id="IPR036691">
    <property type="entry name" value="Endo/exonu/phosph_ase_sf"/>
</dbReference>
<dbReference type="CDD" id="cd09083">
    <property type="entry name" value="EEP-1"/>
    <property type="match status" value="1"/>
</dbReference>
<dbReference type="EMBL" id="JAVTTP010000001">
    <property type="protein sequence ID" value="MDT7830116.1"/>
    <property type="molecule type" value="Genomic_DNA"/>
</dbReference>
<dbReference type="SUPFAM" id="SSF56219">
    <property type="entry name" value="DNase I-like"/>
    <property type="match status" value="1"/>
</dbReference>